<dbReference type="EMBL" id="CAXLJM020000024">
    <property type="protein sequence ID" value="CAL8091204.1"/>
    <property type="molecule type" value="Genomic_DNA"/>
</dbReference>
<keyword evidence="6" id="KW-0949">S-adenosyl-L-methionine</keyword>
<dbReference type="InterPro" id="IPR001214">
    <property type="entry name" value="SET_dom"/>
</dbReference>
<evidence type="ECO:0000256" key="3">
    <source>
        <dbReference type="ARBA" id="ARBA00022454"/>
    </source>
</evidence>
<dbReference type="InterPro" id="IPR051516">
    <property type="entry name" value="SETDB_methyltransferase"/>
</dbReference>
<name>A0ABP1Q6G6_9HEXA</name>
<evidence type="ECO:0000313" key="13">
    <source>
        <dbReference type="Proteomes" id="UP001642540"/>
    </source>
</evidence>
<sequence>MNIMSSLEEDERFPAICHEKENCDPLSDTGPPDESQKQSQDYDLAIEEVRTRFDEEAATEKQIEDAVTFQDIGNHDLPDLRPPTITHPDESSKDIDESPKQSIEFQDHNLDIQEVTAKFDEETSDADWKHAVTFSATNEDSATRTRSTDDVDSDKCGGETSMNNQYQPFCKEQQITLSPEINNLLKTQEISPLAVPFHYGFERIIREFVDADGTTSSECCYQVKSDIEIELSSLEAVSNYLLEASLDIPISMFSFEADVRTSLIHDSDHRERNAIMADISEGQERIRIPVICPKNSPPLPLAIYVNEYITDVDLNVPLQHDDEFLACCDCLNDCKDKLNCACFLRTLDNCSEKTRENNGDLNIGYQYKRLAKPLMSGIFECNKRCKCKSTCFNRVAQDGIFCRLQIFKTLQKGWGVRTLHDIPKGTHICNYVGKVVSESYADKASKDFNNGKWRYMTLLNVGEVDKEGYEAGVIQPEPELPPVLIPFDEINVQEDSKINHEEIECPKLELSIPELKNIIPQHQNGRDDNSIESNYVLQSCDSRVIEKDENEEIMQQHLDSHSTTTLPQMSPLKTDSPSSSSRLLRSGESEDHSFVGNLSPLKEKRFGDNFISLEDHKTIVLLNKISERRSHCRLGTGRCKGKVTSFRFVKECNVSNLVSRNRDLNQNRIGRMKKSSRIIRGVVEEIASVMKVDNFTCSSPRRPFTIKSNFKTYHHKNKRGIVNMIPRRKFVNRYRKELPVWQKPYFSFKPSSRALKKTTKHSFKTVSYGKRKRILSRMNKKRNAAQTTQHSLLCFGLNVDGIDTGNVGRYFNHSCDPNLFPQYVFIDCHDLRLPQIAFFALRNIQAGEELTWNYNYEQYEHEDEQDITAGRNGRNYAKKKPTRLRCYCGKDNCSKRLC</sequence>
<evidence type="ECO:0000259" key="10">
    <source>
        <dbReference type="PROSITE" id="PS50867"/>
    </source>
</evidence>
<keyword evidence="13" id="KW-1185">Reference proteome</keyword>
<evidence type="ECO:0000256" key="8">
    <source>
        <dbReference type="SAM" id="MobiDB-lite"/>
    </source>
</evidence>
<dbReference type="PROSITE" id="PS50867">
    <property type="entry name" value="PRE_SET"/>
    <property type="match status" value="1"/>
</dbReference>
<comment type="caution">
    <text evidence="12">The sequence shown here is derived from an EMBL/GenBank/DDBJ whole genome shotgun (WGS) entry which is preliminary data.</text>
</comment>
<dbReference type="Pfam" id="PF05033">
    <property type="entry name" value="Pre-SET"/>
    <property type="match status" value="1"/>
</dbReference>
<feature type="region of interest" description="Disordered" evidence="8">
    <location>
        <begin position="137"/>
        <end position="160"/>
    </location>
</feature>
<feature type="domain" description="Post-SET" evidence="11">
    <location>
        <begin position="882"/>
        <end position="898"/>
    </location>
</feature>
<dbReference type="PANTHER" id="PTHR46024">
    <property type="entry name" value="HISTONE-LYSINE N-METHYLTRANSFERASE EGGLESS"/>
    <property type="match status" value="1"/>
</dbReference>
<feature type="domain" description="SET" evidence="9">
    <location>
        <begin position="402"/>
        <end position="855"/>
    </location>
</feature>
<evidence type="ECO:0000259" key="9">
    <source>
        <dbReference type="PROSITE" id="PS50280"/>
    </source>
</evidence>
<evidence type="ECO:0000256" key="6">
    <source>
        <dbReference type="ARBA" id="ARBA00022691"/>
    </source>
</evidence>
<protein>
    <recommendedName>
        <fullName evidence="14">Histone-lysine N-methyltransferase eggless</fullName>
    </recommendedName>
</protein>
<proteinExistence type="predicted"/>
<evidence type="ECO:0000313" key="12">
    <source>
        <dbReference type="EMBL" id="CAL8091204.1"/>
    </source>
</evidence>
<dbReference type="InterPro" id="IPR003616">
    <property type="entry name" value="Post-SET_dom"/>
</dbReference>
<evidence type="ECO:0000256" key="1">
    <source>
        <dbReference type="ARBA" id="ARBA00004123"/>
    </source>
</evidence>
<dbReference type="SUPFAM" id="SSF82199">
    <property type="entry name" value="SET domain"/>
    <property type="match status" value="1"/>
</dbReference>
<evidence type="ECO:0000259" key="11">
    <source>
        <dbReference type="PROSITE" id="PS50868"/>
    </source>
</evidence>
<gene>
    <name evidence="12" type="ORF">ODALV1_LOCUS7868</name>
</gene>
<dbReference type="SMART" id="SM00317">
    <property type="entry name" value="SET"/>
    <property type="match status" value="1"/>
</dbReference>
<feature type="region of interest" description="Disordered" evidence="8">
    <location>
        <begin position="557"/>
        <end position="595"/>
    </location>
</feature>
<organism evidence="12 13">
    <name type="scientific">Orchesella dallaii</name>
    <dbReference type="NCBI Taxonomy" id="48710"/>
    <lineage>
        <taxon>Eukaryota</taxon>
        <taxon>Metazoa</taxon>
        <taxon>Ecdysozoa</taxon>
        <taxon>Arthropoda</taxon>
        <taxon>Hexapoda</taxon>
        <taxon>Collembola</taxon>
        <taxon>Entomobryomorpha</taxon>
        <taxon>Entomobryoidea</taxon>
        <taxon>Orchesellidae</taxon>
        <taxon>Orchesellinae</taxon>
        <taxon>Orchesella</taxon>
    </lineage>
</organism>
<dbReference type="PROSITE" id="PS50280">
    <property type="entry name" value="SET"/>
    <property type="match status" value="1"/>
</dbReference>
<evidence type="ECO:0000256" key="5">
    <source>
        <dbReference type="ARBA" id="ARBA00022679"/>
    </source>
</evidence>
<accession>A0ABP1Q6G6</accession>
<dbReference type="InterPro" id="IPR007728">
    <property type="entry name" value="Pre-SET_dom"/>
</dbReference>
<keyword evidence="5" id="KW-0808">Transferase</keyword>
<feature type="region of interest" description="Disordered" evidence="8">
    <location>
        <begin position="1"/>
        <end position="99"/>
    </location>
</feature>
<keyword evidence="3" id="KW-0158">Chromosome</keyword>
<dbReference type="Gene3D" id="2.170.270.10">
    <property type="entry name" value="SET domain"/>
    <property type="match status" value="2"/>
</dbReference>
<feature type="compositionally biased region" description="Basic and acidic residues" evidence="8">
    <location>
        <begin position="47"/>
        <end position="64"/>
    </location>
</feature>
<comment type="subcellular location">
    <subcellularLocation>
        <location evidence="2">Chromosome</location>
    </subcellularLocation>
    <subcellularLocation>
        <location evidence="1">Nucleus</location>
    </subcellularLocation>
</comment>
<evidence type="ECO:0000256" key="7">
    <source>
        <dbReference type="ARBA" id="ARBA00023242"/>
    </source>
</evidence>
<dbReference type="Pfam" id="PF00856">
    <property type="entry name" value="SET"/>
    <property type="match status" value="1"/>
</dbReference>
<dbReference type="InterPro" id="IPR046341">
    <property type="entry name" value="SET_dom_sf"/>
</dbReference>
<feature type="domain" description="Pre-SET" evidence="10">
    <location>
        <begin position="326"/>
        <end position="399"/>
    </location>
</feature>
<dbReference type="PANTHER" id="PTHR46024:SF1">
    <property type="entry name" value="HISTONE-LYSINE N-METHYLTRANSFERASE EGGLESS"/>
    <property type="match status" value="1"/>
</dbReference>
<dbReference type="Proteomes" id="UP001642540">
    <property type="component" value="Unassembled WGS sequence"/>
</dbReference>
<evidence type="ECO:0008006" key="14">
    <source>
        <dbReference type="Google" id="ProtNLM"/>
    </source>
</evidence>
<dbReference type="PROSITE" id="PS50868">
    <property type="entry name" value="POST_SET"/>
    <property type="match status" value="1"/>
</dbReference>
<feature type="compositionally biased region" description="Basic and acidic residues" evidence="8">
    <location>
        <begin position="87"/>
        <end position="99"/>
    </location>
</feature>
<feature type="compositionally biased region" description="Basic and acidic residues" evidence="8">
    <location>
        <begin position="141"/>
        <end position="157"/>
    </location>
</feature>
<feature type="compositionally biased region" description="Polar residues" evidence="8">
    <location>
        <begin position="561"/>
        <end position="575"/>
    </location>
</feature>
<evidence type="ECO:0000256" key="2">
    <source>
        <dbReference type="ARBA" id="ARBA00004286"/>
    </source>
</evidence>
<keyword evidence="4" id="KW-0489">Methyltransferase</keyword>
<evidence type="ECO:0000256" key="4">
    <source>
        <dbReference type="ARBA" id="ARBA00022603"/>
    </source>
</evidence>
<dbReference type="SMART" id="SM00468">
    <property type="entry name" value="PreSET"/>
    <property type="match status" value="1"/>
</dbReference>
<reference evidence="12 13" key="1">
    <citation type="submission" date="2024-08" db="EMBL/GenBank/DDBJ databases">
        <authorList>
            <person name="Cucini C."/>
            <person name="Frati F."/>
        </authorList>
    </citation>
    <scope>NUCLEOTIDE SEQUENCE [LARGE SCALE GENOMIC DNA]</scope>
</reference>
<keyword evidence="7" id="KW-0539">Nucleus</keyword>